<keyword evidence="3" id="KW-1185">Reference proteome</keyword>
<keyword evidence="1" id="KW-0472">Membrane</keyword>
<name>A0A939TSJ3_9MICO</name>
<evidence type="ECO:0000313" key="2">
    <source>
        <dbReference type="EMBL" id="MBO3661964.1"/>
    </source>
</evidence>
<gene>
    <name evidence="2" type="ORF">J5V96_00400</name>
</gene>
<accession>A0A939TSJ3</accession>
<dbReference type="EMBL" id="JAGFOA010000001">
    <property type="protein sequence ID" value="MBO3661964.1"/>
    <property type="molecule type" value="Genomic_DNA"/>
</dbReference>
<organism evidence="2 3">
    <name type="scientific">Microbacterium stercoris</name>
    <dbReference type="NCBI Taxonomy" id="2820289"/>
    <lineage>
        <taxon>Bacteria</taxon>
        <taxon>Bacillati</taxon>
        <taxon>Actinomycetota</taxon>
        <taxon>Actinomycetes</taxon>
        <taxon>Micrococcales</taxon>
        <taxon>Microbacteriaceae</taxon>
        <taxon>Microbacterium</taxon>
    </lineage>
</organism>
<feature type="transmembrane region" description="Helical" evidence="1">
    <location>
        <begin position="21"/>
        <end position="44"/>
    </location>
</feature>
<dbReference type="AlphaFoldDB" id="A0A939TSJ3"/>
<dbReference type="Proteomes" id="UP000680132">
    <property type="component" value="Unassembled WGS sequence"/>
</dbReference>
<evidence type="ECO:0000256" key="1">
    <source>
        <dbReference type="SAM" id="Phobius"/>
    </source>
</evidence>
<protein>
    <submittedName>
        <fullName evidence="2">Uncharacterized protein</fullName>
    </submittedName>
</protein>
<evidence type="ECO:0000313" key="3">
    <source>
        <dbReference type="Proteomes" id="UP000680132"/>
    </source>
</evidence>
<feature type="transmembrane region" description="Helical" evidence="1">
    <location>
        <begin position="72"/>
        <end position="96"/>
    </location>
</feature>
<proteinExistence type="predicted"/>
<sequence length="103" mass="11204">MSATEARPETRRTQSLPLGTIATILGAIALLLLNTALIAFYFFWNIADAATINGVESGAGYDPSSMLPNAHLMWIAANASLLFLIATDVCVTVWYFTNRRKPV</sequence>
<keyword evidence="1" id="KW-1133">Transmembrane helix</keyword>
<reference evidence="2" key="1">
    <citation type="submission" date="2021-03" db="EMBL/GenBank/DDBJ databases">
        <title>Microbacterium sp. nov., a novel actinobacterium isolated from cow dung.</title>
        <authorList>
            <person name="Zhang L."/>
        </authorList>
    </citation>
    <scope>NUCLEOTIDE SEQUENCE</scope>
    <source>
        <strain evidence="2">NEAU-LLB</strain>
    </source>
</reference>
<comment type="caution">
    <text evidence="2">The sequence shown here is derived from an EMBL/GenBank/DDBJ whole genome shotgun (WGS) entry which is preliminary data.</text>
</comment>
<dbReference type="RefSeq" id="WP_208499305.1">
    <property type="nucleotide sequence ID" value="NZ_JAGFOA010000001.1"/>
</dbReference>
<keyword evidence="1" id="KW-0812">Transmembrane</keyword>